<dbReference type="Proteomes" id="UP000822688">
    <property type="component" value="Chromosome 7"/>
</dbReference>
<gene>
    <name evidence="1" type="ORF">KC19_7G130900</name>
</gene>
<protein>
    <submittedName>
        <fullName evidence="1">Uncharacterized protein</fullName>
    </submittedName>
</protein>
<evidence type="ECO:0000313" key="2">
    <source>
        <dbReference type="Proteomes" id="UP000822688"/>
    </source>
</evidence>
<reference evidence="1" key="1">
    <citation type="submission" date="2020-06" db="EMBL/GenBank/DDBJ databases">
        <title>WGS assembly of Ceratodon purpureus strain R40.</title>
        <authorList>
            <person name="Carey S.B."/>
            <person name="Jenkins J."/>
            <person name="Shu S."/>
            <person name="Lovell J.T."/>
            <person name="Sreedasyam A."/>
            <person name="Maumus F."/>
            <person name="Tiley G.P."/>
            <person name="Fernandez-Pozo N."/>
            <person name="Barry K."/>
            <person name="Chen C."/>
            <person name="Wang M."/>
            <person name="Lipzen A."/>
            <person name="Daum C."/>
            <person name="Saski C.A."/>
            <person name="Payton A.C."/>
            <person name="Mcbreen J.C."/>
            <person name="Conrad R.E."/>
            <person name="Kollar L.M."/>
            <person name="Olsson S."/>
            <person name="Huttunen S."/>
            <person name="Landis J.B."/>
            <person name="Wickett N.J."/>
            <person name="Johnson M.G."/>
            <person name="Rensing S.A."/>
            <person name="Grimwood J."/>
            <person name="Schmutz J."/>
            <person name="Mcdaniel S.F."/>
        </authorList>
    </citation>
    <scope>NUCLEOTIDE SEQUENCE</scope>
    <source>
        <strain evidence="1">R40</strain>
    </source>
</reference>
<sequence>MPFKVLTKLSTLDAAGSLRKELQVHLHLSELEKALDPDSRFSKCIGESGSRYKGLYLVSTPETPGSTKNCIKTWFPGTFPNPRGEEVYMFMGRNYSIQKSTMPKKLKALASCCKETLDSGSPLFDPSVGI</sequence>
<comment type="caution">
    <text evidence="1">The sequence shown here is derived from an EMBL/GenBank/DDBJ whole genome shotgun (WGS) entry which is preliminary data.</text>
</comment>
<organism evidence="1 2">
    <name type="scientific">Ceratodon purpureus</name>
    <name type="common">Fire moss</name>
    <name type="synonym">Dicranum purpureum</name>
    <dbReference type="NCBI Taxonomy" id="3225"/>
    <lineage>
        <taxon>Eukaryota</taxon>
        <taxon>Viridiplantae</taxon>
        <taxon>Streptophyta</taxon>
        <taxon>Embryophyta</taxon>
        <taxon>Bryophyta</taxon>
        <taxon>Bryophytina</taxon>
        <taxon>Bryopsida</taxon>
        <taxon>Dicranidae</taxon>
        <taxon>Pseudoditrichales</taxon>
        <taxon>Ditrichaceae</taxon>
        <taxon>Ceratodon</taxon>
    </lineage>
</organism>
<dbReference type="EMBL" id="CM026428">
    <property type="protein sequence ID" value="KAG0567379.1"/>
    <property type="molecule type" value="Genomic_DNA"/>
</dbReference>
<name>A0A8T0HB27_CERPU</name>
<proteinExistence type="predicted"/>
<keyword evidence="2" id="KW-1185">Reference proteome</keyword>
<evidence type="ECO:0000313" key="1">
    <source>
        <dbReference type="EMBL" id="KAG0567379.1"/>
    </source>
</evidence>
<dbReference type="AlphaFoldDB" id="A0A8T0HB27"/>
<accession>A0A8T0HB27</accession>